<dbReference type="PANTHER" id="PTHR13847">
    <property type="entry name" value="SARCOSINE DEHYDROGENASE-RELATED"/>
    <property type="match status" value="1"/>
</dbReference>
<comment type="caution">
    <text evidence="3">The sequence shown here is derived from an EMBL/GenBank/DDBJ whole genome shotgun (WGS) entry which is preliminary data.</text>
</comment>
<reference evidence="3" key="1">
    <citation type="journal article" date="2023" name="PhytoFront">
        <title>Draft Genome Resources of Seven Strains of Tilletia horrida, Causal Agent of Kernel Smut of Rice.</title>
        <authorList>
            <person name="Khanal S."/>
            <person name="Antony Babu S."/>
            <person name="Zhou X.G."/>
        </authorList>
    </citation>
    <scope>NUCLEOTIDE SEQUENCE</scope>
    <source>
        <strain evidence="3">TX6</strain>
    </source>
</reference>
<dbReference type="GO" id="GO:0005829">
    <property type="term" value="C:cytosol"/>
    <property type="evidence" value="ECO:0007669"/>
    <property type="project" value="GOC"/>
</dbReference>
<dbReference type="GO" id="GO:0042147">
    <property type="term" value="P:retrograde transport, endosome to Golgi"/>
    <property type="evidence" value="ECO:0007669"/>
    <property type="project" value="TreeGrafter"/>
</dbReference>
<feature type="domain" description="FAD dependent oxidoreductase" evidence="2">
    <location>
        <begin position="4"/>
        <end position="215"/>
    </location>
</feature>
<evidence type="ECO:0000256" key="1">
    <source>
        <dbReference type="SAM" id="MobiDB-lite"/>
    </source>
</evidence>
<dbReference type="Gene3D" id="3.50.50.60">
    <property type="entry name" value="FAD/NAD(P)-binding domain"/>
    <property type="match status" value="1"/>
</dbReference>
<dbReference type="Gene3D" id="3.30.9.10">
    <property type="entry name" value="D-Amino Acid Oxidase, subunit A, domain 2"/>
    <property type="match status" value="1"/>
</dbReference>
<dbReference type="EMBL" id="JAPDMZ010000621">
    <property type="protein sequence ID" value="KAK0542109.1"/>
    <property type="molecule type" value="Genomic_DNA"/>
</dbReference>
<name>A0AAN6JUP2_9BASI</name>
<proteinExistence type="predicted"/>
<organism evidence="3 4">
    <name type="scientific">Tilletia horrida</name>
    <dbReference type="NCBI Taxonomy" id="155126"/>
    <lineage>
        <taxon>Eukaryota</taxon>
        <taxon>Fungi</taxon>
        <taxon>Dikarya</taxon>
        <taxon>Basidiomycota</taxon>
        <taxon>Ustilaginomycotina</taxon>
        <taxon>Exobasidiomycetes</taxon>
        <taxon>Tilletiales</taxon>
        <taxon>Tilletiaceae</taxon>
        <taxon>Tilletia</taxon>
    </lineage>
</organism>
<keyword evidence="4" id="KW-1185">Reference proteome</keyword>
<gene>
    <name evidence="3" type="ORF">OC846_006839</name>
</gene>
<evidence type="ECO:0000313" key="4">
    <source>
        <dbReference type="Proteomes" id="UP001176517"/>
    </source>
</evidence>
<sequence>MLGTSLTHINTDDRGKVLSLDLSILSEAQTLAITDLVICTGPWTSSVLHHTLDTDSPLRHLPFFDAAAGVKGTREHSIVVRGLDIGTHALFTTTTYRRSRNCIRRGSPDFYCRPDDTTYICGDTDGEDLPAMVDQVEPSDWQISRLIEQAGSIAPALLDEGTKILTRQACFLPMSKNSGRPIVRFDSATGFGVAAGHSCWGITLSLGTGQVMAELILEGQARSADISLLGGLHEGSSEEEAAPKTADLAVGAPPRKRSRRSTQRLSA</sequence>
<feature type="compositionally biased region" description="Basic residues" evidence="1">
    <location>
        <begin position="254"/>
        <end position="267"/>
    </location>
</feature>
<dbReference type="Pfam" id="PF01266">
    <property type="entry name" value="DAO"/>
    <property type="match status" value="1"/>
</dbReference>
<protein>
    <recommendedName>
        <fullName evidence="2">FAD dependent oxidoreductase domain-containing protein</fullName>
    </recommendedName>
</protein>
<dbReference type="GO" id="GO:0005770">
    <property type="term" value="C:late endosome"/>
    <property type="evidence" value="ECO:0007669"/>
    <property type="project" value="TreeGrafter"/>
</dbReference>
<accession>A0AAN6JUP2</accession>
<evidence type="ECO:0000259" key="2">
    <source>
        <dbReference type="Pfam" id="PF01266"/>
    </source>
</evidence>
<dbReference type="InterPro" id="IPR006076">
    <property type="entry name" value="FAD-dep_OxRdtase"/>
</dbReference>
<feature type="region of interest" description="Disordered" evidence="1">
    <location>
        <begin position="233"/>
        <end position="267"/>
    </location>
</feature>
<dbReference type="InterPro" id="IPR036188">
    <property type="entry name" value="FAD/NAD-bd_sf"/>
</dbReference>
<evidence type="ECO:0000313" key="3">
    <source>
        <dbReference type="EMBL" id="KAK0542109.1"/>
    </source>
</evidence>
<dbReference type="Proteomes" id="UP001176517">
    <property type="component" value="Unassembled WGS sequence"/>
</dbReference>
<dbReference type="PANTHER" id="PTHR13847:SF150">
    <property type="entry name" value="OXIDOREDUCTASE TDA3-RELATED"/>
    <property type="match status" value="1"/>
</dbReference>
<dbReference type="AlphaFoldDB" id="A0AAN6JUP2"/>